<dbReference type="Proteomes" id="UP000601736">
    <property type="component" value="Unassembled WGS sequence"/>
</dbReference>
<proteinExistence type="predicted"/>
<sequence length="39" mass="4123">MCNIVRGGKSLSALADGLQTALHKLRGALAEHRTDSSDE</sequence>
<name>A0A8H8Z1P8_9PROT</name>
<dbReference type="AlphaFoldDB" id="A0A8H8Z1P8"/>
<gene>
    <name evidence="1" type="ORF">NMYAN_230030</name>
</gene>
<dbReference type="EMBL" id="CAJNAP010000016">
    <property type="protein sequence ID" value="CAE6506873.1"/>
    <property type="molecule type" value="Genomic_DNA"/>
</dbReference>
<organism evidence="1 2">
    <name type="scientific">Nitrosomonas nitrosa</name>
    <dbReference type="NCBI Taxonomy" id="52442"/>
    <lineage>
        <taxon>Bacteria</taxon>
        <taxon>Pseudomonadati</taxon>
        <taxon>Pseudomonadota</taxon>
        <taxon>Betaproteobacteria</taxon>
        <taxon>Nitrosomonadales</taxon>
        <taxon>Nitrosomonadaceae</taxon>
        <taxon>Nitrosomonas</taxon>
    </lineage>
</organism>
<comment type="caution">
    <text evidence="1">The sequence shown here is derived from an EMBL/GenBank/DDBJ whole genome shotgun (WGS) entry which is preliminary data.</text>
</comment>
<reference evidence="1" key="1">
    <citation type="submission" date="2021-02" db="EMBL/GenBank/DDBJ databases">
        <authorList>
            <person name="Han P."/>
        </authorList>
    </citation>
    <scope>NUCLEOTIDE SEQUENCE</scope>
    <source>
        <strain evidence="1">Nitrosomonas nitrosa 18-3D</strain>
    </source>
</reference>
<evidence type="ECO:0000313" key="1">
    <source>
        <dbReference type="EMBL" id="CAE6506873.1"/>
    </source>
</evidence>
<protein>
    <submittedName>
        <fullName evidence="1">Uncharacterized protein</fullName>
    </submittedName>
</protein>
<accession>A0A8H8Z1P8</accession>
<evidence type="ECO:0000313" key="2">
    <source>
        <dbReference type="Proteomes" id="UP000601736"/>
    </source>
</evidence>